<name>A8DJC0_9BACT</name>
<evidence type="ECO:0000313" key="2">
    <source>
        <dbReference type="EMBL" id="ABV27226.1"/>
    </source>
</evidence>
<sequence length="105" mass="11631">MKVTIKERSTGTVIATTDDPNHVLAFEGNWYFAPSAVNQAVLKVTAKTYTCAYKGTCNWVDFDDGLRTTAQVAWVYPNPKPGYEHIAGWYGFYAGSSQATIEERA</sequence>
<dbReference type="PANTHER" id="PTHR34310:SF5">
    <property type="entry name" value="DUF427 DOMAIN PROTEIN (AFU_ORTHOLOGUE AFUA_3G02220)"/>
    <property type="match status" value="1"/>
</dbReference>
<reference evidence="2" key="1">
    <citation type="journal article" date="2007" name="Science">
        <title>Candidatus Chloracidobacterium thermophilum: an aerobic phototrophic Acidobacterium.</title>
        <authorList>
            <person name="Bryant D.A."/>
            <person name="Costas A.M."/>
            <person name="Maresca J.A."/>
            <person name="Chew A.G."/>
            <person name="Klatt C.G."/>
            <person name="Bateson M.M."/>
            <person name="Tallon L.J."/>
            <person name="Hostetler J."/>
            <person name="Nelson W.C."/>
            <person name="Heidelberg J.F."/>
            <person name="Ward D.M."/>
        </authorList>
    </citation>
    <scope>NUCLEOTIDE SEQUENCE</scope>
</reference>
<dbReference type="AlphaFoldDB" id="A8DJC0"/>
<organism evidence="2">
    <name type="scientific">Chloracidobacterium thermophilum</name>
    <dbReference type="NCBI Taxonomy" id="458033"/>
    <lineage>
        <taxon>Bacteria</taxon>
        <taxon>Pseudomonadati</taxon>
        <taxon>Acidobacteriota</taxon>
        <taxon>Terriglobia</taxon>
        <taxon>Terriglobales</taxon>
        <taxon>Acidobacteriaceae</taxon>
        <taxon>Chloracidobacterium</taxon>
    </lineage>
</organism>
<dbReference type="Gene3D" id="2.170.150.40">
    <property type="entry name" value="Domain of unknown function (DUF427)"/>
    <property type="match status" value="1"/>
</dbReference>
<evidence type="ECO:0000259" key="1">
    <source>
        <dbReference type="Pfam" id="PF04248"/>
    </source>
</evidence>
<dbReference type="Pfam" id="PF04248">
    <property type="entry name" value="NTP_transf_9"/>
    <property type="match status" value="1"/>
</dbReference>
<gene>
    <name evidence="2" type="ORF">YS_M60-F11.013</name>
</gene>
<proteinExistence type="predicted"/>
<feature type="domain" description="DUF427" evidence="1">
    <location>
        <begin position="8"/>
        <end position="94"/>
    </location>
</feature>
<dbReference type="InterPro" id="IPR007361">
    <property type="entry name" value="DUF427"/>
</dbReference>
<dbReference type="PANTHER" id="PTHR34310">
    <property type="entry name" value="DUF427 DOMAIN PROTEIN (AFU_ORTHOLOGUE AFUA_3G02220)"/>
    <property type="match status" value="1"/>
</dbReference>
<accession>A8DJC0</accession>
<protein>
    <recommendedName>
        <fullName evidence="1">DUF427 domain-containing protein</fullName>
    </recommendedName>
</protein>
<dbReference type="EMBL" id="EF531339">
    <property type="protein sequence ID" value="ABV27226.1"/>
    <property type="molecule type" value="Genomic_DNA"/>
</dbReference>
<dbReference type="InterPro" id="IPR038694">
    <property type="entry name" value="DUF427_sf"/>
</dbReference>